<dbReference type="Pfam" id="PF04161">
    <property type="entry name" value="Arv1"/>
    <property type="match status" value="1"/>
</dbReference>
<name>B6JV59_SCHJY</name>
<dbReference type="OMA" id="MLDMNVK"/>
<keyword evidence="4 10" id="KW-0812">Transmembrane</keyword>
<dbReference type="GO" id="GO:0006665">
    <property type="term" value="P:sphingolipid metabolic process"/>
    <property type="evidence" value="ECO:0000318"/>
    <property type="project" value="GO_Central"/>
</dbReference>
<keyword evidence="9 10" id="KW-0472">Membrane</keyword>
<dbReference type="PANTHER" id="PTHR14467:SF0">
    <property type="entry name" value="PROTEIN ARV1"/>
    <property type="match status" value="1"/>
</dbReference>
<evidence type="ECO:0000313" key="11">
    <source>
        <dbReference type="EMBL" id="EEB05260.2"/>
    </source>
</evidence>
<proteinExistence type="inferred from homology"/>
<feature type="transmembrane region" description="Helical" evidence="10">
    <location>
        <begin position="119"/>
        <end position="141"/>
    </location>
</feature>
<dbReference type="EMBL" id="KE651166">
    <property type="protein sequence ID" value="EEB05260.2"/>
    <property type="molecule type" value="Genomic_DNA"/>
</dbReference>
<comment type="function">
    <text evidence="10">Regulates also the sphingolipid metabolism.</text>
</comment>
<dbReference type="Proteomes" id="UP000001744">
    <property type="component" value="Unassembled WGS sequence"/>
</dbReference>
<dbReference type="GO" id="GO:0000139">
    <property type="term" value="C:Golgi membrane"/>
    <property type="evidence" value="ECO:0007669"/>
    <property type="project" value="UniProtKB-SubCell"/>
</dbReference>
<evidence type="ECO:0000256" key="9">
    <source>
        <dbReference type="ARBA" id="ARBA00023136"/>
    </source>
</evidence>
<evidence type="ECO:0000256" key="4">
    <source>
        <dbReference type="ARBA" id="ARBA00022692"/>
    </source>
</evidence>
<dbReference type="GO" id="GO:0032366">
    <property type="term" value="P:intracellular sterol transport"/>
    <property type="evidence" value="ECO:0000318"/>
    <property type="project" value="GO_Central"/>
</dbReference>
<evidence type="ECO:0000256" key="10">
    <source>
        <dbReference type="RuleBase" id="RU368065"/>
    </source>
</evidence>
<dbReference type="GO" id="GO:0016125">
    <property type="term" value="P:sterol metabolic process"/>
    <property type="evidence" value="ECO:0000318"/>
    <property type="project" value="GO_Central"/>
</dbReference>
<evidence type="ECO:0000256" key="1">
    <source>
        <dbReference type="ARBA" id="ARBA00004477"/>
    </source>
</evidence>
<dbReference type="JaponicusDB" id="SJAG_00261">
    <property type="gene designation" value="arv1"/>
</dbReference>
<dbReference type="AlphaFoldDB" id="B6JV59"/>
<accession>B6JV59</accession>
<comment type="function">
    <text evidence="10">Mediator of sterol homeostasis involved in sterol uptake, trafficking and distribution into membranes.</text>
</comment>
<evidence type="ECO:0000256" key="6">
    <source>
        <dbReference type="ARBA" id="ARBA00022989"/>
    </source>
</evidence>
<keyword evidence="10" id="KW-0746">Sphingolipid metabolism</keyword>
<dbReference type="InterPro" id="IPR007290">
    <property type="entry name" value="Arv1"/>
</dbReference>
<keyword evidence="5 10" id="KW-0256">Endoplasmic reticulum</keyword>
<keyword evidence="13" id="KW-1185">Reference proteome</keyword>
<dbReference type="RefSeq" id="XP_002171553.2">
    <property type="nucleotide sequence ID" value="XM_002171517.2"/>
</dbReference>
<dbReference type="GO" id="GO:0005789">
    <property type="term" value="C:endoplasmic reticulum membrane"/>
    <property type="evidence" value="ECO:0007669"/>
    <property type="project" value="UniProtKB-SubCell"/>
</dbReference>
<keyword evidence="10" id="KW-0333">Golgi apparatus</keyword>
<feature type="transmembrane region" description="Helical" evidence="10">
    <location>
        <begin position="75"/>
        <end position="94"/>
    </location>
</feature>
<dbReference type="STRING" id="402676.B6JV59"/>
<keyword evidence="8 10" id="KW-0443">Lipid metabolism</keyword>
<evidence type="ECO:0000256" key="8">
    <source>
        <dbReference type="ARBA" id="ARBA00023098"/>
    </source>
</evidence>
<evidence type="ECO:0000256" key="5">
    <source>
        <dbReference type="ARBA" id="ARBA00022824"/>
    </source>
</evidence>
<evidence type="ECO:0000313" key="13">
    <source>
        <dbReference type="Proteomes" id="UP000001744"/>
    </source>
</evidence>
<organism evidence="11 13">
    <name type="scientific">Schizosaccharomyces japonicus (strain yFS275 / FY16936)</name>
    <name type="common">Fission yeast</name>
    <dbReference type="NCBI Taxonomy" id="402676"/>
    <lineage>
        <taxon>Eukaryota</taxon>
        <taxon>Fungi</taxon>
        <taxon>Dikarya</taxon>
        <taxon>Ascomycota</taxon>
        <taxon>Taphrinomycotina</taxon>
        <taxon>Schizosaccharomycetes</taxon>
        <taxon>Schizosaccharomycetales</taxon>
        <taxon>Schizosaccharomycetaceae</taxon>
        <taxon>Schizosaccharomyces</taxon>
    </lineage>
</organism>
<evidence type="ECO:0000256" key="3">
    <source>
        <dbReference type="ARBA" id="ARBA00022448"/>
    </source>
</evidence>
<gene>
    <name evidence="12" type="primary">arv1</name>
    <name evidence="11" type="ORF">SJAG_00261</name>
</gene>
<feature type="transmembrane region" description="Helical" evidence="10">
    <location>
        <begin position="211"/>
        <end position="233"/>
    </location>
</feature>
<dbReference type="VEuPathDB" id="FungiDB:SJAG_00261"/>
<keyword evidence="3 10" id="KW-0813">Transport</keyword>
<dbReference type="GO" id="GO:0005794">
    <property type="term" value="C:Golgi apparatus"/>
    <property type="evidence" value="ECO:0000318"/>
    <property type="project" value="GO_Central"/>
</dbReference>
<feature type="transmembrane region" description="Helical" evidence="10">
    <location>
        <begin position="179"/>
        <end position="199"/>
    </location>
</feature>
<reference evidence="11 13" key="1">
    <citation type="journal article" date="2011" name="Science">
        <title>Comparative functional genomics of the fission yeasts.</title>
        <authorList>
            <person name="Rhind N."/>
            <person name="Chen Z."/>
            <person name="Yassour M."/>
            <person name="Thompson D.A."/>
            <person name="Haas B.J."/>
            <person name="Habib N."/>
            <person name="Wapinski I."/>
            <person name="Roy S."/>
            <person name="Lin M.F."/>
            <person name="Heiman D.I."/>
            <person name="Young S.K."/>
            <person name="Furuya K."/>
            <person name="Guo Y."/>
            <person name="Pidoux A."/>
            <person name="Chen H.M."/>
            <person name="Robbertse B."/>
            <person name="Goldberg J.M."/>
            <person name="Aoki K."/>
            <person name="Bayne E.H."/>
            <person name="Berlin A.M."/>
            <person name="Desjardins C.A."/>
            <person name="Dobbs E."/>
            <person name="Dukaj L."/>
            <person name="Fan L."/>
            <person name="FitzGerald M.G."/>
            <person name="French C."/>
            <person name="Gujja S."/>
            <person name="Hansen K."/>
            <person name="Keifenheim D."/>
            <person name="Levin J.Z."/>
            <person name="Mosher R.A."/>
            <person name="Mueller C.A."/>
            <person name="Pfiffner J."/>
            <person name="Priest M."/>
            <person name="Russ C."/>
            <person name="Smialowska A."/>
            <person name="Swoboda P."/>
            <person name="Sykes S.M."/>
            <person name="Vaughn M."/>
            <person name="Vengrova S."/>
            <person name="Yoder R."/>
            <person name="Zeng Q."/>
            <person name="Allshire R."/>
            <person name="Baulcombe D."/>
            <person name="Birren B.W."/>
            <person name="Brown W."/>
            <person name="Ekwall K."/>
            <person name="Kellis M."/>
            <person name="Leatherwood J."/>
            <person name="Levin H."/>
            <person name="Margalit H."/>
            <person name="Martienssen R."/>
            <person name="Nieduszynski C.A."/>
            <person name="Spatafora J.W."/>
            <person name="Friedman N."/>
            <person name="Dalgaard J.Z."/>
            <person name="Baumann P."/>
            <person name="Niki H."/>
            <person name="Regev A."/>
            <person name="Nusbaum C."/>
        </authorList>
    </citation>
    <scope>NUCLEOTIDE SEQUENCE [LARGE SCALE GENOMIC DNA]</scope>
    <source>
        <strain evidence="13">yFS275 / FY16936</strain>
    </source>
</reference>
<protein>
    <recommendedName>
        <fullName evidence="10">Protein ARV</fullName>
    </recommendedName>
</protein>
<evidence type="ECO:0000256" key="2">
    <source>
        <dbReference type="ARBA" id="ARBA00009187"/>
    </source>
</evidence>
<evidence type="ECO:0000256" key="7">
    <source>
        <dbReference type="ARBA" id="ARBA00023055"/>
    </source>
</evidence>
<dbReference type="OrthoDB" id="2192830at2759"/>
<dbReference type="GO" id="GO:0097036">
    <property type="term" value="P:regulation of plasma membrane sterol distribution"/>
    <property type="evidence" value="ECO:0000318"/>
    <property type="project" value="GO_Central"/>
</dbReference>
<keyword evidence="7 10" id="KW-0445">Lipid transport</keyword>
<evidence type="ECO:0000313" key="12">
    <source>
        <dbReference type="JaponicusDB" id="SJAG_00261"/>
    </source>
</evidence>
<comment type="similarity">
    <text evidence="2 10">Belongs to the ARV1 family.</text>
</comment>
<dbReference type="GO" id="GO:0032541">
    <property type="term" value="C:cortical endoplasmic reticulum"/>
    <property type="evidence" value="ECO:0000318"/>
    <property type="project" value="GO_Central"/>
</dbReference>
<dbReference type="HOGENOM" id="CLU_057366_0_0_1"/>
<dbReference type="GeneID" id="7047848"/>
<dbReference type="PANTHER" id="PTHR14467">
    <property type="entry name" value="ARV1"/>
    <property type="match status" value="1"/>
</dbReference>
<keyword evidence="6 10" id="KW-1133">Transmembrane helix</keyword>
<comment type="subcellular location">
    <subcellularLocation>
        <location evidence="1 10">Endoplasmic reticulum membrane</location>
        <topology evidence="1 10">Multi-pass membrane protein</topology>
    </subcellularLocation>
    <subcellularLocation>
        <location evidence="10">Golgi apparatus membrane</location>
        <topology evidence="10">Multi-pass membrane protein</topology>
    </subcellularLocation>
</comment>
<sequence>MKCVECCAPVSYLYTKFGRGNQNIRLAQCDNCKKFADKYIELDFVLLSIDVILMKPQVYRHLLFNSLNSRNFRNVLNFAFLVILFDVFLIWSRLETRATQFPLSVTKESFVSRPIALQYLFLLFLCISETIVYHLALLLLLRLCLGWRLFQSACGAVIMSSSTKMLPVFMVIWDYDVPAAAMVVEWVVLLSNTEALSILLENVSFFRIGLLVFFASLCRSVFVYGLLHVLTFLPLQPPAHCMSLGPHLSFLCKLVHSVTLTTQTAV</sequence>
<dbReference type="eggNOG" id="KOG3134">
    <property type="taxonomic scope" value="Eukaryota"/>
</dbReference>